<dbReference type="EMBL" id="UINC01217900">
    <property type="protein sequence ID" value="SVE44703.1"/>
    <property type="molecule type" value="Genomic_DNA"/>
</dbReference>
<sequence length="75" mass="8406">LISLESWNHSMNGNKILVNTTQPEKDMAEIISQITSKGSTIENICIYRSSLEDVFMKLTGKSLQESKLMESSINV</sequence>
<accession>A0A383DK89</accession>
<dbReference type="AlphaFoldDB" id="A0A383DK89"/>
<organism evidence="1">
    <name type="scientific">marine metagenome</name>
    <dbReference type="NCBI Taxonomy" id="408172"/>
    <lineage>
        <taxon>unclassified sequences</taxon>
        <taxon>metagenomes</taxon>
        <taxon>ecological metagenomes</taxon>
    </lineage>
</organism>
<reference evidence="1" key="1">
    <citation type="submission" date="2018-05" db="EMBL/GenBank/DDBJ databases">
        <authorList>
            <person name="Lanie J.A."/>
            <person name="Ng W.-L."/>
            <person name="Kazmierczak K.M."/>
            <person name="Andrzejewski T.M."/>
            <person name="Davidsen T.M."/>
            <person name="Wayne K.J."/>
            <person name="Tettelin H."/>
            <person name="Glass J.I."/>
            <person name="Rusch D."/>
            <person name="Podicherti R."/>
            <person name="Tsui H.-C.T."/>
            <person name="Winkler M.E."/>
        </authorList>
    </citation>
    <scope>NUCLEOTIDE SEQUENCE</scope>
</reference>
<proteinExistence type="predicted"/>
<gene>
    <name evidence="1" type="ORF">METZ01_LOCUS497557</name>
</gene>
<evidence type="ECO:0000313" key="1">
    <source>
        <dbReference type="EMBL" id="SVE44703.1"/>
    </source>
</evidence>
<name>A0A383DK89_9ZZZZ</name>
<protein>
    <recommendedName>
        <fullName evidence="2">DUF4162 domain-containing protein</fullName>
    </recommendedName>
</protein>
<feature type="non-terminal residue" evidence="1">
    <location>
        <position position="1"/>
    </location>
</feature>
<evidence type="ECO:0008006" key="2">
    <source>
        <dbReference type="Google" id="ProtNLM"/>
    </source>
</evidence>